<evidence type="ECO:0000256" key="3">
    <source>
        <dbReference type="ARBA" id="ARBA00022741"/>
    </source>
</evidence>
<keyword evidence="1 7" id="KW-0808">Transferase</keyword>
<dbReference type="InterPro" id="IPR023057">
    <property type="entry name" value="GlnE"/>
</dbReference>
<keyword evidence="6 7" id="KW-0511">Multifunctional enzyme</keyword>
<evidence type="ECO:0000259" key="9">
    <source>
        <dbReference type="Pfam" id="PF08335"/>
    </source>
</evidence>
<name>A0A0H4I949_9GAMM</name>
<comment type="cofactor">
    <cofactor evidence="7">
        <name>Mg(2+)</name>
        <dbReference type="ChEBI" id="CHEBI:18420"/>
    </cofactor>
</comment>
<comment type="function">
    <text evidence="7">Involved in the regulation of glutamine synthetase GlnA, a key enzyme in the process to assimilate ammonia. When cellular nitrogen levels are high, the C-terminal adenylyl transferase (AT) inactivates GlnA by covalent transfer of an adenylyl group from ATP to specific tyrosine residue of GlnA, thus reducing its activity. Conversely, when nitrogen levels are low, the N-terminal adenylyl removase (AR) activates GlnA by removing the adenylyl group by phosphorolysis, increasing its activity. The regulatory region of GlnE binds the signal transduction protein PII (GlnB) which indicates the nitrogen status of the cell.</text>
</comment>
<feature type="region of interest" description="Adenylyl transferase" evidence="7">
    <location>
        <begin position="465"/>
        <end position="966"/>
    </location>
</feature>
<evidence type="ECO:0000259" key="8">
    <source>
        <dbReference type="Pfam" id="PF03710"/>
    </source>
</evidence>
<dbReference type="KEGG" id="mpq:ABA45_03415"/>
<reference evidence="10 11" key="1">
    <citation type="submission" date="2015-05" db="EMBL/GenBank/DDBJ databases">
        <title>Complete genome of Marinobacter psychrophilus strain 20041T isolated from sea-ice of the Canadian Basin.</title>
        <authorList>
            <person name="Song L."/>
            <person name="Ren L."/>
            <person name="Yu Y."/>
            <person name="Wang X."/>
        </authorList>
    </citation>
    <scope>NUCLEOTIDE SEQUENCE [LARGE SCALE GENOMIC DNA]</scope>
    <source>
        <strain evidence="10 11">20041</strain>
    </source>
</reference>
<dbReference type="InterPro" id="IPR043519">
    <property type="entry name" value="NT_sf"/>
</dbReference>
<comment type="similarity">
    <text evidence="7">Belongs to the GlnE family.</text>
</comment>
<keyword evidence="4 7" id="KW-0067">ATP-binding</keyword>
<dbReference type="GO" id="GO:0005829">
    <property type="term" value="C:cytosol"/>
    <property type="evidence" value="ECO:0007669"/>
    <property type="project" value="TreeGrafter"/>
</dbReference>
<dbReference type="STRING" id="330734.ABA45_03415"/>
<dbReference type="EC" id="2.7.7.42" evidence="7"/>
<gene>
    <name evidence="7" type="primary">glnE</name>
    <name evidence="10" type="ORF">ABA45_03415</name>
</gene>
<dbReference type="Pfam" id="PF03710">
    <property type="entry name" value="GlnE"/>
    <property type="match status" value="2"/>
</dbReference>
<dbReference type="InterPro" id="IPR013546">
    <property type="entry name" value="PII_UdlTrfase/GS_AdlTrfase"/>
</dbReference>
<feature type="domain" description="PII-uridylyltransferase/Glutamine-synthetase adenylyltransferase" evidence="9">
    <location>
        <begin position="859"/>
        <end position="934"/>
    </location>
</feature>
<dbReference type="GO" id="GO:0047388">
    <property type="term" value="F:[glutamine synthetase]-adenylyl-L-tyrosine phosphorylase activity"/>
    <property type="evidence" value="ECO:0007669"/>
    <property type="project" value="UniProtKB-EC"/>
</dbReference>
<evidence type="ECO:0000313" key="11">
    <source>
        <dbReference type="Proteomes" id="UP000036406"/>
    </source>
</evidence>
<dbReference type="NCBIfam" id="NF008292">
    <property type="entry name" value="PRK11072.1"/>
    <property type="match status" value="1"/>
</dbReference>
<comment type="catalytic activity">
    <reaction evidence="7">
        <text>[glutamine synthetase]-L-tyrosine + ATP = [glutamine synthetase]-O(4)-(5'-adenylyl)-L-tyrosine + diphosphate</text>
        <dbReference type="Rhea" id="RHEA:18589"/>
        <dbReference type="Rhea" id="RHEA-COMP:10660"/>
        <dbReference type="Rhea" id="RHEA-COMP:10661"/>
        <dbReference type="ChEBI" id="CHEBI:30616"/>
        <dbReference type="ChEBI" id="CHEBI:33019"/>
        <dbReference type="ChEBI" id="CHEBI:46858"/>
        <dbReference type="ChEBI" id="CHEBI:83624"/>
        <dbReference type="EC" id="2.7.7.42"/>
    </reaction>
</comment>
<comment type="catalytic activity">
    <reaction evidence="7">
        <text>[glutamine synthetase]-O(4)-(5'-adenylyl)-L-tyrosine + phosphate = [glutamine synthetase]-L-tyrosine + ADP</text>
        <dbReference type="Rhea" id="RHEA:43716"/>
        <dbReference type="Rhea" id="RHEA-COMP:10660"/>
        <dbReference type="Rhea" id="RHEA-COMP:10661"/>
        <dbReference type="ChEBI" id="CHEBI:43474"/>
        <dbReference type="ChEBI" id="CHEBI:46858"/>
        <dbReference type="ChEBI" id="CHEBI:83624"/>
        <dbReference type="ChEBI" id="CHEBI:456216"/>
        <dbReference type="EC" id="2.7.7.89"/>
    </reaction>
</comment>
<dbReference type="PANTHER" id="PTHR30621:SF0">
    <property type="entry name" value="BIFUNCTIONAL GLUTAMINE SYNTHETASE ADENYLYLTRANSFERASE_ADENYLYL-REMOVING ENZYME"/>
    <property type="match status" value="1"/>
</dbReference>
<dbReference type="RefSeq" id="WP_048384328.1">
    <property type="nucleotide sequence ID" value="NZ_CP011494.1"/>
</dbReference>
<dbReference type="AlphaFoldDB" id="A0A0H4I949"/>
<dbReference type="InterPro" id="IPR005190">
    <property type="entry name" value="GlnE_rpt_dom"/>
</dbReference>
<evidence type="ECO:0000256" key="4">
    <source>
        <dbReference type="ARBA" id="ARBA00022840"/>
    </source>
</evidence>
<dbReference type="EC" id="2.7.7.89" evidence="7"/>
<evidence type="ECO:0000256" key="2">
    <source>
        <dbReference type="ARBA" id="ARBA00022695"/>
    </source>
</evidence>
<keyword evidence="11" id="KW-1185">Reference proteome</keyword>
<feature type="domain" description="Glutamate-ammonia ligase adenylyltransferase repeated" evidence="8">
    <location>
        <begin position="570"/>
        <end position="822"/>
    </location>
</feature>
<keyword evidence="2 7" id="KW-0548">Nucleotidyltransferase</keyword>
<dbReference type="Proteomes" id="UP000036406">
    <property type="component" value="Chromosome"/>
</dbReference>
<organism evidence="10 11">
    <name type="scientific">Marinobacter psychrophilus</name>
    <dbReference type="NCBI Taxonomy" id="330734"/>
    <lineage>
        <taxon>Bacteria</taxon>
        <taxon>Pseudomonadati</taxon>
        <taxon>Pseudomonadota</taxon>
        <taxon>Gammaproteobacteria</taxon>
        <taxon>Pseudomonadales</taxon>
        <taxon>Marinobacteraceae</taxon>
        <taxon>Marinobacter</taxon>
    </lineage>
</organism>
<sequence length="966" mass="108943">MSQPWSALPQVLAADVAGRWPGIFADGVPSWLTESGAVTHELLAAAIANSPFLGQTLERQPDAVRELLASRCLSKPTTAGYLQQRWLEYLAHVSDEPGLHQALRCFRRETQFRIIWRDLLRHADLAETMAATSVFADICIDGALGWLYDSACQQFGTPWGISPVSGEEAPQKMVVLGMGKLGGRELNVSSDIDLIFAFASKGETRNGRRASDNQQFFVRLGQRLIQALDQITSDGFVFRVDMRLRPYGQSGALALSFAALETYYQDQGRDWERYAMVKARVVAGDQEAGVVLMESLRPFVYRRYVDFGAFESLRSMKAMIGREVRRKGLENNIKLGSGGIREIEFVVQAFQLIRGGRDRELQQRELLRVLNEFLELELLPPQVINELRAAYVFLRNLERALQGMEDQQTQLLPDTDLARARVAHIMGYDSWPPCQQQLDEHRAQVATHFSDIITSDDDDSPQNNLDEGWQELWFCEMDEPTALAWLVEKGFEAPEETLAALTSLRSSRTIKSLQTQGRKRLQQFMPMLLATLTEVENPSHTFGRVQPVIEAILRRTAYIVLLLENPGACSQLVSLCSESPWIARELADTPLLLDELLNAGSLYYPPAKAELQDDLNQQMLRISYDDLEDQMESLRHFRKAHTLRVAAAEMKGTLALMNVSDYLTWIAEVVLEHVVDVAFANLVSRHGYPRRADGSVCDSDFAVIGYGKLGGIELGYSSDLDLVFVYSADPQQSTDGDKPIDNAVFYTRLGQRIVHILSTQTPSGQLYDVDMRLRPSGSSGLLVITLQAFEKYQHTDAWTWEHQALARARGIAGCPRTLEGFEQIRKSTLCQHRDRLALRSEVVAMREKMRASLATPASRRAETFHAKQDPGGIVDIEFLVQYLMLAWSEKYPTLTRWPDNIRQMEELGEAGVLPANDVKTLRAAYIALRSAIHRRTLQDLNSHLSGDVFIAERDFIRSIWQRVMIE</sequence>
<evidence type="ECO:0000256" key="1">
    <source>
        <dbReference type="ARBA" id="ARBA00022679"/>
    </source>
</evidence>
<feature type="domain" description="Glutamate-ammonia ligase adenylyltransferase repeated" evidence="8">
    <location>
        <begin position="42"/>
        <end position="290"/>
    </location>
</feature>
<feature type="region of interest" description="Adenylyl removase" evidence="7">
    <location>
        <begin position="1"/>
        <end position="457"/>
    </location>
</feature>
<dbReference type="PANTHER" id="PTHR30621">
    <property type="entry name" value="GLUTAMINE SYNTHETASE ADENYLYLTRANSFERASE"/>
    <property type="match status" value="1"/>
</dbReference>
<evidence type="ECO:0000256" key="5">
    <source>
        <dbReference type="ARBA" id="ARBA00022842"/>
    </source>
</evidence>
<dbReference type="CDD" id="cd05401">
    <property type="entry name" value="NT_GlnE_GlnD_like"/>
    <property type="match status" value="2"/>
</dbReference>
<dbReference type="SUPFAM" id="SSF81593">
    <property type="entry name" value="Nucleotidyltransferase substrate binding subunit/domain"/>
    <property type="match status" value="2"/>
</dbReference>
<dbReference type="PATRIC" id="fig|330734.3.peg.742"/>
<keyword evidence="3 7" id="KW-0547">Nucleotide-binding</keyword>
<dbReference type="FunFam" id="1.20.120.330:FF:000005">
    <property type="entry name" value="Bifunctional glutamine synthetase adenylyltransferase/adenylyl-removing enzyme"/>
    <property type="match status" value="1"/>
</dbReference>
<dbReference type="Pfam" id="PF08335">
    <property type="entry name" value="GlnD_UR_UTase"/>
    <property type="match status" value="2"/>
</dbReference>
<dbReference type="FunFam" id="3.30.460.10:FF:000009">
    <property type="entry name" value="Bifunctional glutamine synthetase adenylyltransferase/adenylyl-removing enzyme"/>
    <property type="match status" value="2"/>
</dbReference>
<dbReference type="Gene3D" id="3.30.460.10">
    <property type="entry name" value="Beta Polymerase, domain 2"/>
    <property type="match status" value="2"/>
</dbReference>
<protein>
    <recommendedName>
        <fullName evidence="7">Bifunctional glutamine synthetase adenylyltransferase/adenylyl-removing enzyme</fullName>
    </recommendedName>
    <alternativeName>
        <fullName evidence="7">ATP:glutamine synthetase adenylyltransferase</fullName>
    </alternativeName>
    <alternativeName>
        <fullName evidence="7">ATase</fullName>
    </alternativeName>
    <domain>
        <recommendedName>
            <fullName evidence="7">Glutamine synthetase adenylyl-L-tyrosine phosphorylase</fullName>
            <ecNumber evidence="7">2.7.7.89</ecNumber>
        </recommendedName>
        <alternativeName>
            <fullName evidence="7">Adenylyl removase</fullName>
            <shortName evidence="7">AR</shortName>
            <shortName evidence="7">AT-N</shortName>
        </alternativeName>
    </domain>
    <domain>
        <recommendedName>
            <fullName evidence="7">Glutamine synthetase adenylyl transferase</fullName>
            <ecNumber evidence="7">2.7.7.42</ecNumber>
        </recommendedName>
        <alternativeName>
            <fullName evidence="7">Adenylyl transferase</fullName>
            <shortName evidence="7">AT</shortName>
            <shortName evidence="7">AT-C</shortName>
        </alternativeName>
    </domain>
</protein>
<dbReference type="GO" id="GO:0008882">
    <property type="term" value="F:[glutamate-ammonia-ligase] adenylyltransferase activity"/>
    <property type="evidence" value="ECO:0007669"/>
    <property type="project" value="UniProtKB-UniRule"/>
</dbReference>
<dbReference type="Gene3D" id="1.20.120.330">
    <property type="entry name" value="Nucleotidyltransferases domain 2"/>
    <property type="match status" value="2"/>
</dbReference>
<evidence type="ECO:0000256" key="7">
    <source>
        <dbReference type="HAMAP-Rule" id="MF_00802"/>
    </source>
</evidence>
<evidence type="ECO:0000313" key="10">
    <source>
        <dbReference type="EMBL" id="AKO51587.1"/>
    </source>
</evidence>
<feature type="domain" description="PII-uridylyltransferase/Glutamine-synthetase adenylyltransferase" evidence="9">
    <location>
        <begin position="314"/>
        <end position="452"/>
    </location>
</feature>
<dbReference type="GO" id="GO:0000287">
    <property type="term" value="F:magnesium ion binding"/>
    <property type="evidence" value="ECO:0007669"/>
    <property type="project" value="UniProtKB-UniRule"/>
</dbReference>
<proteinExistence type="inferred from homology"/>
<dbReference type="GO" id="GO:0005524">
    <property type="term" value="F:ATP binding"/>
    <property type="evidence" value="ECO:0007669"/>
    <property type="project" value="UniProtKB-UniRule"/>
</dbReference>
<dbReference type="GO" id="GO:0000820">
    <property type="term" value="P:regulation of glutamine family amino acid metabolic process"/>
    <property type="evidence" value="ECO:0007669"/>
    <property type="project" value="UniProtKB-UniRule"/>
</dbReference>
<dbReference type="SUPFAM" id="SSF81301">
    <property type="entry name" value="Nucleotidyltransferase"/>
    <property type="match status" value="2"/>
</dbReference>
<dbReference type="EMBL" id="CP011494">
    <property type="protein sequence ID" value="AKO51587.1"/>
    <property type="molecule type" value="Genomic_DNA"/>
</dbReference>
<accession>A0A0H4I949</accession>
<dbReference type="HAMAP" id="MF_00802">
    <property type="entry name" value="GlnE"/>
    <property type="match status" value="1"/>
</dbReference>
<keyword evidence="5 7" id="KW-0460">Magnesium</keyword>
<dbReference type="Gene3D" id="1.20.120.1510">
    <property type="match status" value="1"/>
</dbReference>
<evidence type="ECO:0000256" key="6">
    <source>
        <dbReference type="ARBA" id="ARBA00023268"/>
    </source>
</evidence>